<dbReference type="EMBL" id="FWWU01000009">
    <property type="protein sequence ID" value="SMB91664.1"/>
    <property type="molecule type" value="Genomic_DNA"/>
</dbReference>
<dbReference type="PANTHER" id="PTHR43415:SF4">
    <property type="entry name" value="N-ACETYLTRANSFERASE DOMAIN-CONTAINING PROTEIN"/>
    <property type="match status" value="1"/>
</dbReference>
<dbReference type="InterPro" id="IPR000182">
    <property type="entry name" value="GNAT_dom"/>
</dbReference>
<dbReference type="RefSeq" id="WP_084048744.1">
    <property type="nucleotide sequence ID" value="NZ_FWWU01000009.1"/>
</dbReference>
<dbReference type="PROSITE" id="PS51186">
    <property type="entry name" value="GNAT"/>
    <property type="match status" value="1"/>
</dbReference>
<feature type="domain" description="N-acetyltransferase" evidence="1">
    <location>
        <begin position="7"/>
        <end position="173"/>
    </location>
</feature>
<dbReference type="CDD" id="cd04301">
    <property type="entry name" value="NAT_SF"/>
    <property type="match status" value="1"/>
</dbReference>
<evidence type="ECO:0000313" key="3">
    <source>
        <dbReference type="Proteomes" id="UP000192582"/>
    </source>
</evidence>
<proteinExistence type="predicted"/>
<dbReference type="SUPFAM" id="SSF55729">
    <property type="entry name" value="Acyl-CoA N-acyltransferases (Nat)"/>
    <property type="match status" value="1"/>
</dbReference>
<organism evidence="2 3">
    <name type="scientific">Deinococcus hopiensis KR-140</name>
    <dbReference type="NCBI Taxonomy" id="695939"/>
    <lineage>
        <taxon>Bacteria</taxon>
        <taxon>Thermotogati</taxon>
        <taxon>Deinococcota</taxon>
        <taxon>Deinococci</taxon>
        <taxon>Deinococcales</taxon>
        <taxon>Deinococcaceae</taxon>
        <taxon>Deinococcus</taxon>
    </lineage>
</organism>
<reference evidence="2 3" key="1">
    <citation type="submission" date="2017-04" db="EMBL/GenBank/DDBJ databases">
        <authorList>
            <person name="Afonso C.L."/>
            <person name="Miller P.J."/>
            <person name="Scott M.A."/>
            <person name="Spackman E."/>
            <person name="Goraichik I."/>
            <person name="Dimitrov K.M."/>
            <person name="Suarez D.L."/>
            <person name="Swayne D.E."/>
        </authorList>
    </citation>
    <scope>NUCLEOTIDE SEQUENCE [LARGE SCALE GENOMIC DNA]</scope>
    <source>
        <strain evidence="2 3">KR-140</strain>
    </source>
</reference>
<sequence length="194" mass="22333">MPDQHHLTLRERRPEDLPYLWRWEHAEGDAEWKRWDAPYFHEREAPSTVTLKEFTAKALGQSPSPNSRIIALNGECIGSISRCEEHPRGGGWWEIGVLIHDPASWGGGLGTRALEVWTDATFRETEAHVVTLTTWSGNVRMVRAAERAGYRECGRVPQARLWRGQRWDSVRLCALKREWEARRQDQASRPNTPG</sequence>
<gene>
    <name evidence="2" type="ORF">SAMN00790413_01236</name>
</gene>
<dbReference type="AlphaFoldDB" id="A0A1W1VF92"/>
<dbReference type="Proteomes" id="UP000192582">
    <property type="component" value="Unassembled WGS sequence"/>
</dbReference>
<name>A0A1W1VF92_9DEIO</name>
<evidence type="ECO:0000313" key="2">
    <source>
        <dbReference type="EMBL" id="SMB91664.1"/>
    </source>
</evidence>
<dbReference type="STRING" id="695939.SAMN00790413_01236"/>
<dbReference type="InterPro" id="IPR016181">
    <property type="entry name" value="Acyl_CoA_acyltransferase"/>
</dbReference>
<accession>A0A1W1VF92</accession>
<protein>
    <submittedName>
        <fullName evidence="2">Protein N-acetyltransferase, RimJ/RimL family</fullName>
    </submittedName>
</protein>
<dbReference type="Gene3D" id="3.40.630.30">
    <property type="match status" value="1"/>
</dbReference>
<dbReference type="OrthoDB" id="9795206at2"/>
<dbReference type="GO" id="GO:0016747">
    <property type="term" value="F:acyltransferase activity, transferring groups other than amino-acyl groups"/>
    <property type="evidence" value="ECO:0007669"/>
    <property type="project" value="InterPro"/>
</dbReference>
<keyword evidence="3" id="KW-1185">Reference proteome</keyword>
<keyword evidence="2" id="KW-0808">Transferase</keyword>
<dbReference type="PANTHER" id="PTHR43415">
    <property type="entry name" value="SPERMIDINE N(1)-ACETYLTRANSFERASE"/>
    <property type="match status" value="1"/>
</dbReference>
<evidence type="ECO:0000259" key="1">
    <source>
        <dbReference type="PROSITE" id="PS51186"/>
    </source>
</evidence>
<dbReference type="Pfam" id="PF13302">
    <property type="entry name" value="Acetyltransf_3"/>
    <property type="match status" value="1"/>
</dbReference>